<dbReference type="NCBIfam" id="TIGR00254">
    <property type="entry name" value="GGDEF"/>
    <property type="match status" value="1"/>
</dbReference>
<dbReference type="InterPro" id="IPR033425">
    <property type="entry name" value="MASE3"/>
</dbReference>
<evidence type="ECO:0000256" key="2">
    <source>
        <dbReference type="ARBA" id="ARBA00034247"/>
    </source>
</evidence>
<dbReference type="GO" id="GO:0052621">
    <property type="term" value="F:diguanylate cyclase activity"/>
    <property type="evidence" value="ECO:0007669"/>
    <property type="project" value="UniProtKB-EC"/>
</dbReference>
<gene>
    <name evidence="5" type="ORF">OLX77_03240</name>
</gene>
<evidence type="ECO:0000256" key="1">
    <source>
        <dbReference type="ARBA" id="ARBA00012528"/>
    </source>
</evidence>
<comment type="catalytic activity">
    <reaction evidence="2">
        <text>2 GTP = 3',3'-c-di-GMP + 2 diphosphate</text>
        <dbReference type="Rhea" id="RHEA:24898"/>
        <dbReference type="ChEBI" id="CHEBI:33019"/>
        <dbReference type="ChEBI" id="CHEBI:37565"/>
        <dbReference type="ChEBI" id="CHEBI:58805"/>
        <dbReference type="EC" id="2.7.7.65"/>
    </reaction>
</comment>
<dbReference type="SMART" id="SM00267">
    <property type="entry name" value="GGDEF"/>
    <property type="match status" value="1"/>
</dbReference>
<name>A0A9X4MF65_9BACT</name>
<dbReference type="EMBL" id="JAPHEH010000001">
    <property type="protein sequence ID" value="MDG4475173.1"/>
    <property type="molecule type" value="Genomic_DNA"/>
</dbReference>
<accession>A0A9X4MF65</accession>
<comment type="caution">
    <text evidence="5">The sequence shown here is derived from an EMBL/GenBank/DDBJ whole genome shotgun (WGS) entry which is preliminary data.</text>
</comment>
<dbReference type="PROSITE" id="PS50887">
    <property type="entry name" value="GGDEF"/>
    <property type="match status" value="1"/>
</dbReference>
<dbReference type="InterPro" id="IPR043128">
    <property type="entry name" value="Rev_trsase/Diguanyl_cyclase"/>
</dbReference>
<feature type="transmembrane region" description="Helical" evidence="3">
    <location>
        <begin position="235"/>
        <end position="252"/>
    </location>
</feature>
<keyword evidence="3" id="KW-0812">Transmembrane</keyword>
<dbReference type="PANTHER" id="PTHR45138">
    <property type="entry name" value="REGULATORY COMPONENTS OF SENSORY TRANSDUCTION SYSTEM"/>
    <property type="match status" value="1"/>
</dbReference>
<evidence type="ECO:0000259" key="4">
    <source>
        <dbReference type="PROSITE" id="PS50887"/>
    </source>
</evidence>
<feature type="domain" description="GGDEF" evidence="4">
    <location>
        <begin position="312"/>
        <end position="443"/>
    </location>
</feature>
<dbReference type="PANTHER" id="PTHR45138:SF9">
    <property type="entry name" value="DIGUANYLATE CYCLASE DGCM-RELATED"/>
    <property type="match status" value="1"/>
</dbReference>
<feature type="transmembrane region" description="Helical" evidence="3">
    <location>
        <begin position="44"/>
        <end position="64"/>
    </location>
</feature>
<dbReference type="Proteomes" id="UP001154240">
    <property type="component" value="Unassembled WGS sequence"/>
</dbReference>
<feature type="transmembrane region" description="Helical" evidence="3">
    <location>
        <begin position="210"/>
        <end position="229"/>
    </location>
</feature>
<dbReference type="GO" id="GO:0005886">
    <property type="term" value="C:plasma membrane"/>
    <property type="evidence" value="ECO:0007669"/>
    <property type="project" value="TreeGrafter"/>
</dbReference>
<dbReference type="SUPFAM" id="SSF55073">
    <property type="entry name" value="Nucleotide cyclase"/>
    <property type="match status" value="1"/>
</dbReference>
<evidence type="ECO:0000313" key="5">
    <source>
        <dbReference type="EMBL" id="MDG4475173.1"/>
    </source>
</evidence>
<dbReference type="Pfam" id="PF17159">
    <property type="entry name" value="MASE3"/>
    <property type="match status" value="1"/>
</dbReference>
<keyword evidence="3" id="KW-1133">Transmembrane helix</keyword>
<reference evidence="5" key="2">
    <citation type="submission" date="2022-10" db="EMBL/GenBank/DDBJ databases">
        <authorList>
            <person name="Aronson H.S."/>
        </authorList>
    </citation>
    <scope>NUCLEOTIDE SEQUENCE</scope>
    <source>
        <strain evidence="5">RS19-109</strain>
    </source>
</reference>
<dbReference type="Pfam" id="PF00990">
    <property type="entry name" value="GGDEF"/>
    <property type="match status" value="1"/>
</dbReference>
<feature type="transmembrane region" description="Helical" evidence="3">
    <location>
        <begin position="21"/>
        <end position="38"/>
    </location>
</feature>
<dbReference type="InterPro" id="IPR050469">
    <property type="entry name" value="Diguanylate_Cyclase"/>
</dbReference>
<reference evidence="5" key="1">
    <citation type="journal article" date="2022" name="bioRxiv">
        <title>Thiovibrio frasassiensisgen. nov., sp. nov., an autotrophic, elemental sulfur disproportionating bacterium isolated from sulfidic karst sediment, and proposal of Thiovibrionaceae fam. nov.</title>
        <authorList>
            <person name="Aronson H."/>
            <person name="Thomas C."/>
            <person name="Bhattacharyya M."/>
            <person name="Eckstein S."/>
            <person name="Jensen S."/>
            <person name="Barco R."/>
            <person name="Macalady J."/>
            <person name="Amend J."/>
        </authorList>
    </citation>
    <scope>NUCLEOTIDE SEQUENCE</scope>
    <source>
        <strain evidence="5">RS19-109</strain>
    </source>
</reference>
<keyword evidence="6" id="KW-1185">Reference proteome</keyword>
<keyword evidence="3" id="KW-0472">Membrane</keyword>
<dbReference type="InterPro" id="IPR029787">
    <property type="entry name" value="Nucleotide_cyclase"/>
</dbReference>
<dbReference type="GO" id="GO:1902201">
    <property type="term" value="P:negative regulation of bacterial-type flagellum-dependent cell motility"/>
    <property type="evidence" value="ECO:0007669"/>
    <property type="project" value="TreeGrafter"/>
</dbReference>
<dbReference type="AlphaFoldDB" id="A0A9X4MF65"/>
<feature type="transmembrane region" description="Helical" evidence="3">
    <location>
        <begin position="142"/>
        <end position="160"/>
    </location>
</feature>
<dbReference type="Gene3D" id="3.30.70.270">
    <property type="match status" value="1"/>
</dbReference>
<feature type="transmembrane region" description="Helical" evidence="3">
    <location>
        <begin position="180"/>
        <end position="198"/>
    </location>
</feature>
<dbReference type="InterPro" id="IPR000160">
    <property type="entry name" value="GGDEF_dom"/>
</dbReference>
<organism evidence="5 6">
    <name type="scientific">Thiovibrio frasassiensis</name>
    <dbReference type="NCBI Taxonomy" id="2984131"/>
    <lineage>
        <taxon>Bacteria</taxon>
        <taxon>Pseudomonadati</taxon>
        <taxon>Thermodesulfobacteriota</taxon>
        <taxon>Desulfobulbia</taxon>
        <taxon>Desulfobulbales</taxon>
        <taxon>Thiovibrionaceae</taxon>
        <taxon>Thiovibrio</taxon>
    </lineage>
</organism>
<dbReference type="RefSeq" id="WP_307632148.1">
    <property type="nucleotide sequence ID" value="NZ_JAPHEH010000001.1"/>
</dbReference>
<protein>
    <recommendedName>
        <fullName evidence="1">diguanylate cyclase</fullName>
        <ecNumber evidence="1">2.7.7.65</ecNumber>
    </recommendedName>
</protein>
<sequence>MMEKAIPIDLGRPPAGGVVSRSLPLLFMALGLIALYYVGLQNYLLFHSLVEIFSIVIACTIFIIAWNSREHLADSYLYLLGIAYLFIGFLDLMHTLSYKGMRIFTDYDFYANQLWIATRFLESVTLLAAFSLVTTRIRLRPYVLEGGYAVVTGLILLSIFQWRIFPVCFIEGVGQTPFKIWGEFVICAILGLAAWVAYHQRHHFSSQVFGYLRVSLVCTILSELAFALYVSNYGIFNMVGHYFKLISFYMIYRAIVQTGIRSPYQLIFKELKAKEAELERQAAIDELTDLFNRRAALTLLQKQVGASQREHIPLTICYLDLDGLKQVNDTCGHAEGDIMLKIFAGQLVHEMRAGDYACRMGGDEFLLILPHCPEGEATRLIARIEARLALVNNGLGKRCVLAFSYGIAQWSEGDTMDHLLELADTRMYAQKMEKKEKTALGATPVGVVEAVDS</sequence>
<dbReference type="EC" id="2.7.7.65" evidence="1"/>
<feature type="transmembrane region" description="Helical" evidence="3">
    <location>
        <begin position="76"/>
        <end position="94"/>
    </location>
</feature>
<proteinExistence type="predicted"/>
<evidence type="ECO:0000256" key="3">
    <source>
        <dbReference type="SAM" id="Phobius"/>
    </source>
</evidence>
<dbReference type="GO" id="GO:0043709">
    <property type="term" value="P:cell adhesion involved in single-species biofilm formation"/>
    <property type="evidence" value="ECO:0007669"/>
    <property type="project" value="TreeGrafter"/>
</dbReference>
<dbReference type="CDD" id="cd01949">
    <property type="entry name" value="GGDEF"/>
    <property type="match status" value="1"/>
</dbReference>
<evidence type="ECO:0000313" key="6">
    <source>
        <dbReference type="Proteomes" id="UP001154240"/>
    </source>
</evidence>